<name>A0ABN2BVP2_9ACTN</name>
<protein>
    <submittedName>
        <fullName evidence="1">Uncharacterized protein</fullName>
    </submittedName>
</protein>
<organism evidence="1 2">
    <name type="scientific">Kribbella hippodromi</name>
    <dbReference type="NCBI Taxonomy" id="434347"/>
    <lineage>
        <taxon>Bacteria</taxon>
        <taxon>Bacillati</taxon>
        <taxon>Actinomycetota</taxon>
        <taxon>Actinomycetes</taxon>
        <taxon>Propionibacteriales</taxon>
        <taxon>Kribbellaceae</taxon>
        <taxon>Kribbella</taxon>
    </lineage>
</organism>
<gene>
    <name evidence="1" type="ORF">GCM10009804_00960</name>
</gene>
<comment type="caution">
    <text evidence="1">The sequence shown here is derived from an EMBL/GenBank/DDBJ whole genome shotgun (WGS) entry which is preliminary data.</text>
</comment>
<dbReference type="Proteomes" id="UP001501705">
    <property type="component" value="Unassembled WGS sequence"/>
</dbReference>
<reference evidence="1 2" key="1">
    <citation type="journal article" date="2019" name="Int. J. Syst. Evol. Microbiol.">
        <title>The Global Catalogue of Microorganisms (GCM) 10K type strain sequencing project: providing services to taxonomists for standard genome sequencing and annotation.</title>
        <authorList>
            <consortium name="The Broad Institute Genomics Platform"/>
            <consortium name="The Broad Institute Genome Sequencing Center for Infectious Disease"/>
            <person name="Wu L."/>
            <person name="Ma J."/>
        </authorList>
    </citation>
    <scope>NUCLEOTIDE SEQUENCE [LARGE SCALE GENOMIC DNA]</scope>
    <source>
        <strain evidence="1 2">JCM 15572</strain>
    </source>
</reference>
<dbReference type="EMBL" id="BAAAPH010000001">
    <property type="protein sequence ID" value="GAA1548416.1"/>
    <property type="molecule type" value="Genomic_DNA"/>
</dbReference>
<proteinExistence type="predicted"/>
<keyword evidence="2" id="KW-1185">Reference proteome</keyword>
<evidence type="ECO:0000313" key="1">
    <source>
        <dbReference type="EMBL" id="GAA1548416.1"/>
    </source>
</evidence>
<accession>A0ABN2BVP2</accession>
<sequence length="91" mass="10325">MRLYHRTDEAGKAGIEFEGFAVTATDKQSVGHSWFAGTKESPTARGAGWWVIVELPDDVAESHRHDQFSYRLPFDLVNQYAPFTYEAFEPS</sequence>
<dbReference type="RefSeq" id="WP_344231259.1">
    <property type="nucleotide sequence ID" value="NZ_BAAAPH010000001.1"/>
</dbReference>
<evidence type="ECO:0000313" key="2">
    <source>
        <dbReference type="Proteomes" id="UP001501705"/>
    </source>
</evidence>